<dbReference type="Proteomes" id="UP000637513">
    <property type="component" value="Unassembled WGS sequence"/>
</dbReference>
<organism evidence="1 2">
    <name type="scientific">Jutongia hominis</name>
    <dbReference type="NCBI Taxonomy" id="2763664"/>
    <lineage>
        <taxon>Bacteria</taxon>
        <taxon>Bacillati</taxon>
        <taxon>Bacillota</taxon>
        <taxon>Clostridia</taxon>
        <taxon>Lachnospirales</taxon>
        <taxon>Lachnospiraceae</taxon>
        <taxon>Jutongia</taxon>
    </lineage>
</organism>
<dbReference type="InterPro" id="IPR006439">
    <property type="entry name" value="HAD-SF_hydro_IA"/>
</dbReference>
<dbReference type="SUPFAM" id="SSF56784">
    <property type="entry name" value="HAD-like"/>
    <property type="match status" value="1"/>
</dbReference>
<dbReference type="Pfam" id="PF13419">
    <property type="entry name" value="HAD_2"/>
    <property type="match status" value="1"/>
</dbReference>
<dbReference type="PROSITE" id="PS01228">
    <property type="entry name" value="COF_1"/>
    <property type="match status" value="1"/>
</dbReference>
<dbReference type="EMBL" id="JACRSW010000007">
    <property type="protein sequence ID" value="MBC8556404.1"/>
    <property type="molecule type" value="Genomic_DNA"/>
</dbReference>
<dbReference type="InterPro" id="IPR050155">
    <property type="entry name" value="HAD-like_hydrolase_sf"/>
</dbReference>
<dbReference type="Gene3D" id="1.10.150.240">
    <property type="entry name" value="Putative phosphatase, domain 2"/>
    <property type="match status" value="1"/>
</dbReference>
<name>A0ABR7MRY5_9FIRM</name>
<dbReference type="InterPro" id="IPR023198">
    <property type="entry name" value="PGP-like_dom2"/>
</dbReference>
<protein>
    <submittedName>
        <fullName evidence="1">HAD family hydrolase</fullName>
    </submittedName>
</protein>
<proteinExistence type="predicted"/>
<sequence>MYQNVIFDLDGTLLNTLEDLKDSTNYALAQHGYPTHTLEEVRCFVGNGIRKLIDRAVPEGTSVEKTDKVFATFREYYATHSRVKTSMYEGMEQVMDALKEQNISMAIVSNKADDAVKDLAKYYFAKYIDVAIGEREGISRKPAPDSVYEAMRLLGATKENTVYVGDSDVDRATAKNAGIPCISVTWGFRSEELLVSLEPEYLIHKPEEILSVVTGK</sequence>
<dbReference type="SFLD" id="SFLDG01135">
    <property type="entry name" value="C1.5.6:_HAD__Beta-PGM__Phospha"/>
    <property type="match status" value="1"/>
</dbReference>
<comment type="caution">
    <text evidence="1">The sequence shown here is derived from an EMBL/GenBank/DDBJ whole genome shotgun (WGS) entry which is preliminary data.</text>
</comment>
<dbReference type="NCBIfam" id="TIGR01549">
    <property type="entry name" value="HAD-SF-IA-v1"/>
    <property type="match status" value="1"/>
</dbReference>
<reference evidence="1 2" key="1">
    <citation type="submission" date="2020-08" db="EMBL/GenBank/DDBJ databases">
        <title>Genome public.</title>
        <authorList>
            <person name="Liu C."/>
            <person name="Sun Q."/>
        </authorList>
    </citation>
    <scope>NUCLEOTIDE SEQUENCE [LARGE SCALE GENOMIC DNA]</scope>
    <source>
        <strain evidence="1 2">BX3</strain>
    </source>
</reference>
<gene>
    <name evidence="1" type="ORF">H8700_01545</name>
</gene>
<dbReference type="PANTHER" id="PTHR43434:SF1">
    <property type="entry name" value="PHOSPHOGLYCOLATE PHOSPHATASE"/>
    <property type="match status" value="1"/>
</dbReference>
<dbReference type="SFLD" id="SFLDS00003">
    <property type="entry name" value="Haloacid_Dehalogenase"/>
    <property type="match status" value="1"/>
</dbReference>
<evidence type="ECO:0000313" key="1">
    <source>
        <dbReference type="EMBL" id="MBC8556404.1"/>
    </source>
</evidence>
<dbReference type="RefSeq" id="WP_249302556.1">
    <property type="nucleotide sequence ID" value="NZ_JACRSW010000007.1"/>
</dbReference>
<dbReference type="SFLD" id="SFLDG01129">
    <property type="entry name" value="C1.5:_HAD__Beta-PGM__Phosphata"/>
    <property type="match status" value="1"/>
</dbReference>
<dbReference type="InterPro" id="IPR041492">
    <property type="entry name" value="HAD_2"/>
</dbReference>
<evidence type="ECO:0000313" key="2">
    <source>
        <dbReference type="Proteomes" id="UP000637513"/>
    </source>
</evidence>
<accession>A0ABR7MRY5</accession>
<dbReference type="GO" id="GO:0016787">
    <property type="term" value="F:hydrolase activity"/>
    <property type="evidence" value="ECO:0007669"/>
    <property type="project" value="UniProtKB-KW"/>
</dbReference>
<dbReference type="Gene3D" id="3.40.50.1000">
    <property type="entry name" value="HAD superfamily/HAD-like"/>
    <property type="match status" value="1"/>
</dbReference>
<dbReference type="PANTHER" id="PTHR43434">
    <property type="entry name" value="PHOSPHOGLYCOLATE PHOSPHATASE"/>
    <property type="match status" value="1"/>
</dbReference>
<keyword evidence="1" id="KW-0378">Hydrolase</keyword>
<keyword evidence="2" id="KW-1185">Reference proteome</keyword>
<dbReference type="InterPro" id="IPR036412">
    <property type="entry name" value="HAD-like_sf"/>
</dbReference>
<dbReference type="InterPro" id="IPR023214">
    <property type="entry name" value="HAD_sf"/>
</dbReference>